<evidence type="ECO:0008006" key="3">
    <source>
        <dbReference type="Google" id="ProtNLM"/>
    </source>
</evidence>
<dbReference type="EMBL" id="MLIS01000289">
    <property type="protein sequence ID" value="OHU75651.1"/>
    <property type="molecule type" value="Genomic_DNA"/>
</dbReference>
<sequence length="106" mass="11762">MDSLSVEPERLRMSADRMDVHRADHIQTHSATNAAIEAASAGWVGSSASALQAKMTDWAGQSLHIENELTHYRDAFDQCGHAYTTTDEQSKINILRTRLYPDASVM</sequence>
<evidence type="ECO:0000313" key="2">
    <source>
        <dbReference type="Proteomes" id="UP000179441"/>
    </source>
</evidence>
<dbReference type="AlphaFoldDB" id="A0A1S1LWB0"/>
<comment type="caution">
    <text evidence="1">The sequence shown here is derived from an EMBL/GenBank/DDBJ whole genome shotgun (WGS) entry which is preliminary data.</text>
</comment>
<dbReference type="InterPro" id="IPR036689">
    <property type="entry name" value="ESAT-6-like_sf"/>
</dbReference>
<dbReference type="RefSeq" id="WP_070915137.1">
    <property type="nucleotide sequence ID" value="NZ_BSAK01000012.1"/>
</dbReference>
<reference evidence="1 2" key="1">
    <citation type="submission" date="2016-10" db="EMBL/GenBank/DDBJ databases">
        <title>Evaluation of Human, Veterinary and Environmental Mycobacterium chelonae Isolates by Core Genome Phylogenomic Analysis, Targeted Gene Comparison, and Anti-microbial Susceptibility Patterns: A Tale of Mistaken Identities.</title>
        <authorList>
            <person name="Fogelson S.B."/>
            <person name="Camus A.C."/>
            <person name="Lorenz W."/>
            <person name="Vasireddy R."/>
            <person name="Vasireddy S."/>
            <person name="Smith T."/>
            <person name="Brown-Elliott B.A."/>
            <person name="Wallace R.J.Jr."/>
            <person name="Hasan N.A."/>
            <person name="Reischl U."/>
            <person name="Sanchez S."/>
        </authorList>
    </citation>
    <scope>NUCLEOTIDE SEQUENCE [LARGE SCALE GENOMIC DNA]</scope>
    <source>
        <strain evidence="1 2">15518</strain>
    </source>
</reference>
<dbReference type="Pfam" id="PF06013">
    <property type="entry name" value="WXG100"/>
    <property type="match status" value="1"/>
</dbReference>
<accession>A0A1S1LWB0</accession>
<dbReference type="Proteomes" id="UP000179441">
    <property type="component" value="Unassembled WGS sequence"/>
</dbReference>
<gene>
    <name evidence="1" type="ORF">BKG84_28095</name>
</gene>
<name>A0A1S1LWB0_MYCCH</name>
<protein>
    <recommendedName>
        <fullName evidence="3">WXG100 family type VII secretion target</fullName>
    </recommendedName>
</protein>
<proteinExistence type="predicted"/>
<organism evidence="1 2">
    <name type="scientific">Mycobacteroides chelonae</name>
    <name type="common">Mycobacterium chelonae</name>
    <dbReference type="NCBI Taxonomy" id="1774"/>
    <lineage>
        <taxon>Bacteria</taxon>
        <taxon>Bacillati</taxon>
        <taxon>Actinomycetota</taxon>
        <taxon>Actinomycetes</taxon>
        <taxon>Mycobacteriales</taxon>
        <taxon>Mycobacteriaceae</taxon>
        <taxon>Mycobacteroides</taxon>
    </lineage>
</organism>
<dbReference type="Gene3D" id="1.10.287.1060">
    <property type="entry name" value="ESAT-6-like"/>
    <property type="match status" value="1"/>
</dbReference>
<dbReference type="SUPFAM" id="SSF140453">
    <property type="entry name" value="EsxAB dimer-like"/>
    <property type="match status" value="1"/>
</dbReference>
<dbReference type="InterPro" id="IPR010310">
    <property type="entry name" value="T7SS_ESAT-6-like"/>
</dbReference>
<evidence type="ECO:0000313" key="1">
    <source>
        <dbReference type="EMBL" id="OHU75651.1"/>
    </source>
</evidence>
<keyword evidence="2" id="KW-1185">Reference proteome</keyword>